<keyword evidence="2" id="KW-1185">Reference proteome</keyword>
<sequence length="198" mass="22189">MAHGSSAFLGNLLHSGNDHLRVDILFVVYEAARTEWSHWARSSSLVVHQDIEIWADYDSVTTMNFDGEACTLSWTEQVWDMADLAVMSIPEGDNIVIHVNFSRQLIPEHMAITILDRLEACINSLSQQMNQSLTSMKGVVNGFASPFPMRQERAVVDASKADPEVRRRVHQAWKAVFPNRWTLSSGNNVDDVLFGMGG</sequence>
<name>A0A9W9JJA2_9EURO</name>
<reference evidence="1" key="1">
    <citation type="submission" date="2022-11" db="EMBL/GenBank/DDBJ databases">
        <authorList>
            <person name="Petersen C."/>
        </authorList>
    </citation>
    <scope>NUCLEOTIDE SEQUENCE</scope>
    <source>
        <strain evidence="1">IBT 20477</strain>
    </source>
</reference>
<dbReference type="Proteomes" id="UP001150942">
    <property type="component" value="Unassembled WGS sequence"/>
</dbReference>
<accession>A0A9W9JJA2</accession>
<dbReference type="EMBL" id="JAPQKQ010000005">
    <property type="protein sequence ID" value="KAJ5197374.1"/>
    <property type="molecule type" value="Genomic_DNA"/>
</dbReference>
<organism evidence="1 2">
    <name type="scientific">Penicillium cf. viridicatum</name>
    <dbReference type="NCBI Taxonomy" id="2972119"/>
    <lineage>
        <taxon>Eukaryota</taxon>
        <taxon>Fungi</taxon>
        <taxon>Dikarya</taxon>
        <taxon>Ascomycota</taxon>
        <taxon>Pezizomycotina</taxon>
        <taxon>Eurotiomycetes</taxon>
        <taxon>Eurotiomycetidae</taxon>
        <taxon>Eurotiales</taxon>
        <taxon>Aspergillaceae</taxon>
        <taxon>Penicillium</taxon>
    </lineage>
</organism>
<reference evidence="1" key="2">
    <citation type="journal article" date="2023" name="IMA Fungus">
        <title>Comparative genomic study of the Penicillium genus elucidates a diverse pangenome and 15 lateral gene transfer events.</title>
        <authorList>
            <person name="Petersen C."/>
            <person name="Sorensen T."/>
            <person name="Nielsen M.R."/>
            <person name="Sondergaard T.E."/>
            <person name="Sorensen J.L."/>
            <person name="Fitzpatrick D.A."/>
            <person name="Frisvad J.C."/>
            <person name="Nielsen K.L."/>
        </authorList>
    </citation>
    <scope>NUCLEOTIDE SEQUENCE</scope>
    <source>
        <strain evidence="1">IBT 20477</strain>
    </source>
</reference>
<protein>
    <submittedName>
        <fullName evidence="1">Uncharacterized protein</fullName>
    </submittedName>
</protein>
<evidence type="ECO:0000313" key="1">
    <source>
        <dbReference type="EMBL" id="KAJ5197374.1"/>
    </source>
</evidence>
<gene>
    <name evidence="1" type="ORF">N7449_007853</name>
</gene>
<evidence type="ECO:0000313" key="2">
    <source>
        <dbReference type="Proteomes" id="UP001150942"/>
    </source>
</evidence>
<comment type="caution">
    <text evidence="1">The sequence shown here is derived from an EMBL/GenBank/DDBJ whole genome shotgun (WGS) entry which is preliminary data.</text>
</comment>
<dbReference type="AlphaFoldDB" id="A0A9W9JJA2"/>
<proteinExistence type="predicted"/>